<dbReference type="PANTHER" id="PTHR11346">
    <property type="entry name" value="GALECTIN"/>
    <property type="match status" value="1"/>
</dbReference>
<dbReference type="Gene3D" id="2.60.120.200">
    <property type="match status" value="1"/>
</dbReference>
<name>A0AAD8AXQ6_BIOPF</name>
<feature type="domain" description="Galectin" evidence="4">
    <location>
        <begin position="9"/>
        <end position="151"/>
    </location>
</feature>
<evidence type="ECO:0000313" key="6">
    <source>
        <dbReference type="Proteomes" id="UP001233172"/>
    </source>
</evidence>
<dbReference type="PANTHER" id="PTHR11346:SF147">
    <property type="entry name" value="GALECTIN"/>
    <property type="match status" value="1"/>
</dbReference>
<dbReference type="GO" id="GO:0030246">
    <property type="term" value="F:carbohydrate binding"/>
    <property type="evidence" value="ECO:0007669"/>
    <property type="project" value="UniProtKB-UniRule"/>
</dbReference>
<gene>
    <name evidence="5" type="ORF">Bpfe_026802</name>
</gene>
<evidence type="ECO:0000256" key="3">
    <source>
        <dbReference type="SAM" id="MobiDB-lite"/>
    </source>
</evidence>
<dbReference type="Pfam" id="PF00337">
    <property type="entry name" value="Gal-bind_lectin"/>
    <property type="match status" value="1"/>
</dbReference>
<feature type="compositionally biased region" description="Polar residues" evidence="3">
    <location>
        <begin position="174"/>
        <end position="190"/>
    </location>
</feature>
<dbReference type="SMART" id="SM00908">
    <property type="entry name" value="Gal-bind_lectin"/>
    <property type="match status" value="1"/>
</dbReference>
<feature type="region of interest" description="Disordered" evidence="3">
    <location>
        <begin position="160"/>
        <end position="190"/>
    </location>
</feature>
<comment type="caution">
    <text evidence="5">The sequence shown here is derived from an EMBL/GenBank/DDBJ whole genome shotgun (WGS) entry which is preliminary data.</text>
</comment>
<evidence type="ECO:0000256" key="1">
    <source>
        <dbReference type="ARBA" id="ARBA00022734"/>
    </source>
</evidence>
<dbReference type="InterPro" id="IPR001079">
    <property type="entry name" value="Galectin_CRD"/>
</dbReference>
<sequence length="397" mass="45197">MFLQTKGPLSCRLPDKLTPDDKIIITGKTSQTFGSFSVNLSPYSIIDEECVLHFNPRFRFNAKCTDGLVVLNHKKNSKWQTEERWLNMPFNTNQPFVIEIKVTKSAYEISVKQTEKDEKPPYYAFNHRVDMYKANFIFINGDVSIGCIQYFNSDKISPEVSQPPPSLDTLHSHVYSQRTHSPRKSTVTGHTPLTSLQLLDTLHSQVYSNWTHSTHKSTVTGQTPLTSLQSLDTLHSQVYSHWTHFTHKSTVTGRTSLTSLQSLDTLHSQVYSNWTHSTHKSTVTGQTPLTSLQSLDTLHSQVYSHWTHFTHKSTVTGHTPLTSLQSLDKLHSQVYSHWTHSTHKSTVTGHTSLTSLQSLDTPLTSLQSLDTLHSQVYSHWTHSIHAQIPALFLYFWI</sequence>
<dbReference type="PROSITE" id="PS51304">
    <property type="entry name" value="GALECTIN"/>
    <property type="match status" value="1"/>
</dbReference>
<keyword evidence="6" id="KW-1185">Reference proteome</keyword>
<dbReference type="EMBL" id="JASAOG010000212">
    <property type="protein sequence ID" value="KAK0043747.1"/>
    <property type="molecule type" value="Genomic_DNA"/>
</dbReference>
<evidence type="ECO:0000256" key="2">
    <source>
        <dbReference type="RuleBase" id="RU102079"/>
    </source>
</evidence>
<accession>A0AAD8AXQ6</accession>
<dbReference type="AlphaFoldDB" id="A0AAD8AXQ6"/>
<reference evidence="5" key="1">
    <citation type="journal article" date="2023" name="PLoS Negl. Trop. Dis.">
        <title>A genome sequence for Biomphalaria pfeifferi, the major vector snail for the human-infecting parasite Schistosoma mansoni.</title>
        <authorList>
            <person name="Bu L."/>
            <person name="Lu L."/>
            <person name="Laidemitt M.R."/>
            <person name="Zhang S.M."/>
            <person name="Mutuku M."/>
            <person name="Mkoji G."/>
            <person name="Steinauer M."/>
            <person name="Loker E.S."/>
        </authorList>
    </citation>
    <scope>NUCLEOTIDE SEQUENCE</scope>
    <source>
        <strain evidence="5">KasaAsao</strain>
    </source>
</reference>
<keyword evidence="1 2" id="KW-0430">Lectin</keyword>
<dbReference type="Proteomes" id="UP001233172">
    <property type="component" value="Unassembled WGS sequence"/>
</dbReference>
<dbReference type="InterPro" id="IPR044156">
    <property type="entry name" value="Galectin-like"/>
</dbReference>
<organism evidence="5 6">
    <name type="scientific">Biomphalaria pfeifferi</name>
    <name type="common">Bloodfluke planorb</name>
    <name type="synonym">Freshwater snail</name>
    <dbReference type="NCBI Taxonomy" id="112525"/>
    <lineage>
        <taxon>Eukaryota</taxon>
        <taxon>Metazoa</taxon>
        <taxon>Spiralia</taxon>
        <taxon>Lophotrochozoa</taxon>
        <taxon>Mollusca</taxon>
        <taxon>Gastropoda</taxon>
        <taxon>Heterobranchia</taxon>
        <taxon>Euthyneura</taxon>
        <taxon>Panpulmonata</taxon>
        <taxon>Hygrophila</taxon>
        <taxon>Lymnaeoidea</taxon>
        <taxon>Planorbidae</taxon>
        <taxon>Biomphalaria</taxon>
    </lineage>
</organism>
<proteinExistence type="predicted"/>
<reference evidence="5" key="2">
    <citation type="submission" date="2023-04" db="EMBL/GenBank/DDBJ databases">
        <authorList>
            <person name="Bu L."/>
            <person name="Lu L."/>
            <person name="Laidemitt M.R."/>
            <person name="Zhang S.M."/>
            <person name="Mutuku M."/>
            <person name="Mkoji G."/>
            <person name="Steinauer M."/>
            <person name="Loker E.S."/>
        </authorList>
    </citation>
    <scope>NUCLEOTIDE SEQUENCE</scope>
    <source>
        <strain evidence="5">KasaAsao</strain>
        <tissue evidence="5">Whole Snail</tissue>
    </source>
</reference>
<dbReference type="SMART" id="SM00276">
    <property type="entry name" value="GLECT"/>
    <property type="match status" value="1"/>
</dbReference>
<dbReference type="CDD" id="cd00070">
    <property type="entry name" value="GLECT"/>
    <property type="match status" value="1"/>
</dbReference>
<protein>
    <recommendedName>
        <fullName evidence="2">Galectin</fullName>
    </recommendedName>
</protein>
<evidence type="ECO:0000313" key="5">
    <source>
        <dbReference type="EMBL" id="KAK0043747.1"/>
    </source>
</evidence>
<dbReference type="SUPFAM" id="SSF49899">
    <property type="entry name" value="Concanavalin A-like lectins/glucanases"/>
    <property type="match status" value="1"/>
</dbReference>
<dbReference type="InterPro" id="IPR013320">
    <property type="entry name" value="ConA-like_dom_sf"/>
</dbReference>
<evidence type="ECO:0000259" key="4">
    <source>
        <dbReference type="PROSITE" id="PS51304"/>
    </source>
</evidence>